<dbReference type="EMBL" id="LR796655">
    <property type="protein sequence ID" value="CAB4157108.1"/>
    <property type="molecule type" value="Genomic_DNA"/>
</dbReference>
<sequence length="92" mass="10060">MIDKITAIHKLNPSVVVIRGETAYDVDGNEVAYDKDAVQAYVDAHAYIAKRASEFPPITDYIDGVVKGDQAQIDKYIADCLAVKAKYKKGVA</sequence>
<gene>
    <name evidence="1" type="ORF">UFOVP678_4</name>
</gene>
<proteinExistence type="predicted"/>
<evidence type="ECO:0000313" key="1">
    <source>
        <dbReference type="EMBL" id="CAB4157108.1"/>
    </source>
</evidence>
<protein>
    <submittedName>
        <fullName evidence="1">Uncharacterized protein</fullName>
    </submittedName>
</protein>
<reference evidence="1" key="1">
    <citation type="submission" date="2020-04" db="EMBL/GenBank/DDBJ databases">
        <authorList>
            <person name="Chiriac C."/>
            <person name="Salcher M."/>
            <person name="Ghai R."/>
            <person name="Kavagutti S V."/>
        </authorList>
    </citation>
    <scope>NUCLEOTIDE SEQUENCE</scope>
</reference>
<organism evidence="1">
    <name type="scientific">uncultured Caudovirales phage</name>
    <dbReference type="NCBI Taxonomy" id="2100421"/>
    <lineage>
        <taxon>Viruses</taxon>
        <taxon>Duplodnaviria</taxon>
        <taxon>Heunggongvirae</taxon>
        <taxon>Uroviricota</taxon>
        <taxon>Caudoviricetes</taxon>
        <taxon>Peduoviridae</taxon>
        <taxon>Maltschvirus</taxon>
        <taxon>Maltschvirus maltsch</taxon>
    </lineage>
</organism>
<name>A0A6J5NJQ1_9CAUD</name>
<accession>A0A6J5NJQ1</accession>